<reference evidence="1 2" key="1">
    <citation type="submission" date="2015-07" db="EMBL/GenBank/DDBJ databases">
        <authorList>
            <person name="Noorani M."/>
        </authorList>
    </citation>
    <scope>NUCLEOTIDE SEQUENCE [LARGE SCALE GENOMIC DNA]</scope>
    <source>
        <strain evidence="1 2">CECT 7802</strain>
    </source>
</reference>
<proteinExistence type="predicted"/>
<dbReference type="STRING" id="420998.JDO7802_00767"/>
<keyword evidence="2" id="KW-1185">Reference proteome</keyword>
<evidence type="ECO:0000313" key="1">
    <source>
        <dbReference type="EMBL" id="CTQ48762.1"/>
    </source>
</evidence>
<gene>
    <name evidence="1" type="ORF">JDO7802_00767</name>
</gene>
<sequence length="48" mass="5106">MRGVRLVVLGGGGLVEEARAVGVGKVWMVKVWPTVAKIMAVLEGGKDW</sequence>
<dbReference type="EMBL" id="CXSU01000005">
    <property type="protein sequence ID" value="CTQ48762.1"/>
    <property type="molecule type" value="Genomic_DNA"/>
</dbReference>
<accession>A0A0M6YEI6</accession>
<organism evidence="1 2">
    <name type="scientific">Jannaschia donghaensis</name>
    <dbReference type="NCBI Taxonomy" id="420998"/>
    <lineage>
        <taxon>Bacteria</taxon>
        <taxon>Pseudomonadati</taxon>
        <taxon>Pseudomonadota</taxon>
        <taxon>Alphaproteobacteria</taxon>
        <taxon>Rhodobacterales</taxon>
        <taxon>Roseobacteraceae</taxon>
        <taxon>Jannaschia</taxon>
    </lineage>
</organism>
<protein>
    <submittedName>
        <fullName evidence="1">Uncharacterized protein</fullName>
    </submittedName>
</protein>
<dbReference type="AlphaFoldDB" id="A0A0M6YEI6"/>
<dbReference type="Proteomes" id="UP000049222">
    <property type="component" value="Unassembled WGS sequence"/>
</dbReference>
<evidence type="ECO:0000313" key="2">
    <source>
        <dbReference type="Proteomes" id="UP000049222"/>
    </source>
</evidence>
<name>A0A0M6YEI6_9RHOB</name>